<protein>
    <submittedName>
        <fullName evidence="7">Binding-protein-dependent transport systems inner membrane component</fullName>
    </submittedName>
</protein>
<keyword evidence="8" id="KW-1185">Reference proteome</keyword>
<dbReference type="Pfam" id="PF00528">
    <property type="entry name" value="BPD_transp_1"/>
    <property type="match status" value="2"/>
</dbReference>
<comment type="similarity">
    <text evidence="5">Belongs to the binding-protein-dependent transport system permease family.</text>
</comment>
<dbReference type="InterPro" id="IPR000515">
    <property type="entry name" value="MetI-like"/>
</dbReference>
<feature type="transmembrane region" description="Helical" evidence="5">
    <location>
        <begin position="215"/>
        <end position="237"/>
    </location>
</feature>
<evidence type="ECO:0000256" key="1">
    <source>
        <dbReference type="ARBA" id="ARBA00004141"/>
    </source>
</evidence>
<comment type="subcellular location">
    <subcellularLocation>
        <location evidence="5">Cell membrane</location>
        <topology evidence="5">Multi-pass membrane protein</topology>
    </subcellularLocation>
    <subcellularLocation>
        <location evidence="1">Membrane</location>
        <topology evidence="1">Multi-pass membrane protein</topology>
    </subcellularLocation>
</comment>
<feature type="transmembrane region" description="Helical" evidence="5">
    <location>
        <begin position="177"/>
        <end position="195"/>
    </location>
</feature>
<feature type="transmembrane region" description="Helical" evidence="5">
    <location>
        <begin position="378"/>
        <end position="400"/>
    </location>
</feature>
<feature type="domain" description="ABC transmembrane type-1" evidence="6">
    <location>
        <begin position="43"/>
        <end position="236"/>
    </location>
</feature>
<evidence type="ECO:0000313" key="8">
    <source>
        <dbReference type="Proteomes" id="UP000218615"/>
    </source>
</evidence>
<dbReference type="EMBL" id="FZMP01000114">
    <property type="protein sequence ID" value="SNQ60745.1"/>
    <property type="molecule type" value="Genomic_DNA"/>
</dbReference>
<evidence type="ECO:0000313" key="7">
    <source>
        <dbReference type="EMBL" id="SNQ60745.1"/>
    </source>
</evidence>
<name>A0A284VN77_9EURY</name>
<feature type="transmembrane region" description="Helical" evidence="5">
    <location>
        <begin position="88"/>
        <end position="107"/>
    </location>
</feature>
<dbReference type="PROSITE" id="PS50928">
    <property type="entry name" value="ABC_TM1"/>
    <property type="match status" value="2"/>
</dbReference>
<accession>A0A284VN77</accession>
<organism evidence="7 8">
    <name type="scientific">Candidatus Methanoperedens nitratireducens</name>
    <dbReference type="NCBI Taxonomy" id="1392998"/>
    <lineage>
        <taxon>Archaea</taxon>
        <taxon>Methanobacteriati</taxon>
        <taxon>Methanobacteriota</taxon>
        <taxon>Stenosarchaea group</taxon>
        <taxon>Methanomicrobia</taxon>
        <taxon>Methanosarcinales</taxon>
        <taxon>ANME-2 cluster</taxon>
        <taxon>Candidatus Methanoperedentaceae</taxon>
        <taxon>Candidatus Methanoperedens</taxon>
    </lineage>
</organism>
<dbReference type="SUPFAM" id="SSF161098">
    <property type="entry name" value="MetI-like"/>
    <property type="match status" value="2"/>
</dbReference>
<dbReference type="PANTHER" id="PTHR42744">
    <property type="entry name" value="BINDING-PROTEIN-DEPENDENT TRANSPORT SYSTEMS INNER MEMBRANE COMPONENT"/>
    <property type="match status" value="1"/>
</dbReference>
<keyword evidence="3 5" id="KW-1133">Transmembrane helix</keyword>
<sequence length="545" mass="61468">MQLTMRKGHFILAIILFLITITLAFYFFDFIDFLELGSLPYYAASSLLRMSVAYFFALCFALSYGYVAATNTRARRFMLPVLDILQSVPILGFFPAAVLFFIGLIPGRPGVEVAAVFLIFTSMAWNMAFGVYESLTTIPKELIEAADSFGVRRWQRLENLTLPACVPKLVYNSIMSWSAGWFFLVASELISAGSGTYKLPGLGSFLIDTTYSGKIALMLVGLSVLIIIILLLELFIWRPMQSWADKYNYEYAGEKRPREFIFNVKAIKQVFRFIFDVFSKITVSLYIQFYKHKIIKTAMKFSGLLILFLSLVYIIYELVISIVKLLLNLPADAYSIPLAIVYSFLRLSAAYVICTLWTIPAAVYIVNNKKTSSYLMPLMEIAASIPAIALFPAMVVIFIKYGSLDIAAVILILLGMQWYLLFNLIAGVRSIPKDIDNAATSFGVKGKLYWKKVLLPAMFPSFITGSITAWGGGWNTLIVAEYIVFKGQEYHLFGIGYLLDKATFESPDSSMVLLSVLGMAITIIFLNRLIWQPLYRRALAKYKFD</sequence>
<feature type="transmembrane region" description="Helical" evidence="5">
    <location>
        <begin position="511"/>
        <end position="531"/>
    </location>
</feature>
<dbReference type="Proteomes" id="UP000218615">
    <property type="component" value="Unassembled WGS sequence"/>
</dbReference>
<feature type="transmembrane region" description="Helical" evidence="5">
    <location>
        <begin position="406"/>
        <end position="426"/>
    </location>
</feature>
<dbReference type="AlphaFoldDB" id="A0A284VN77"/>
<feature type="transmembrane region" description="Helical" evidence="5">
    <location>
        <begin position="9"/>
        <end position="28"/>
    </location>
</feature>
<dbReference type="Gene3D" id="1.10.3720.10">
    <property type="entry name" value="MetI-like"/>
    <property type="match status" value="2"/>
</dbReference>
<reference evidence="8" key="1">
    <citation type="submission" date="2017-06" db="EMBL/GenBank/DDBJ databases">
        <authorList>
            <person name="Cremers G."/>
        </authorList>
    </citation>
    <scope>NUCLEOTIDE SEQUENCE [LARGE SCALE GENOMIC DNA]</scope>
</reference>
<dbReference type="GO" id="GO:0005886">
    <property type="term" value="C:plasma membrane"/>
    <property type="evidence" value="ECO:0007669"/>
    <property type="project" value="UniProtKB-SubCell"/>
</dbReference>
<evidence type="ECO:0000256" key="2">
    <source>
        <dbReference type="ARBA" id="ARBA00022692"/>
    </source>
</evidence>
<feature type="domain" description="ABC transmembrane type-1" evidence="6">
    <location>
        <begin position="340"/>
        <end position="530"/>
    </location>
</feature>
<evidence type="ECO:0000259" key="6">
    <source>
        <dbReference type="PROSITE" id="PS50928"/>
    </source>
</evidence>
<proteinExistence type="inferred from homology"/>
<keyword evidence="5" id="KW-0813">Transport</keyword>
<feature type="transmembrane region" description="Helical" evidence="5">
    <location>
        <begin position="453"/>
        <end position="472"/>
    </location>
</feature>
<evidence type="ECO:0000256" key="5">
    <source>
        <dbReference type="RuleBase" id="RU363032"/>
    </source>
</evidence>
<gene>
    <name evidence="7" type="ORF">MNV_2000005</name>
</gene>
<keyword evidence="2 5" id="KW-0812">Transmembrane</keyword>
<feature type="transmembrane region" description="Helical" evidence="5">
    <location>
        <begin position="48"/>
        <end position="67"/>
    </location>
</feature>
<evidence type="ECO:0000256" key="4">
    <source>
        <dbReference type="ARBA" id="ARBA00023136"/>
    </source>
</evidence>
<dbReference type="PANTHER" id="PTHR42744:SF1">
    <property type="entry name" value="BINDING-PROTEIN-DEPENDENT TRANSPORT SYSTEMS INNER MEMBRANE COMPONENT"/>
    <property type="match status" value="1"/>
</dbReference>
<feature type="transmembrane region" description="Helical" evidence="5">
    <location>
        <begin position="339"/>
        <end position="366"/>
    </location>
</feature>
<feature type="transmembrane region" description="Helical" evidence="5">
    <location>
        <begin position="113"/>
        <end position="132"/>
    </location>
</feature>
<feature type="transmembrane region" description="Helical" evidence="5">
    <location>
        <begin position="301"/>
        <end position="327"/>
    </location>
</feature>
<evidence type="ECO:0000256" key="3">
    <source>
        <dbReference type="ARBA" id="ARBA00022989"/>
    </source>
</evidence>
<dbReference type="CDD" id="cd06261">
    <property type="entry name" value="TM_PBP2"/>
    <property type="match status" value="2"/>
</dbReference>
<dbReference type="InterPro" id="IPR035906">
    <property type="entry name" value="MetI-like_sf"/>
</dbReference>
<dbReference type="GO" id="GO:0055085">
    <property type="term" value="P:transmembrane transport"/>
    <property type="evidence" value="ECO:0007669"/>
    <property type="project" value="InterPro"/>
</dbReference>
<keyword evidence="4 5" id="KW-0472">Membrane</keyword>